<evidence type="ECO:0000313" key="1">
    <source>
        <dbReference type="EMBL" id="KAL0571472.1"/>
    </source>
</evidence>
<gene>
    <name evidence="1" type="ORF">V5O48_010494</name>
</gene>
<proteinExistence type="predicted"/>
<comment type="caution">
    <text evidence="1">The sequence shown here is derived from an EMBL/GenBank/DDBJ whole genome shotgun (WGS) entry which is preliminary data.</text>
</comment>
<sequence>TQLDKNRTPYNISSQQDSIRSCININNIHEQAVQGAERHCVERKVLLMLWGPGDWENKLQDLKDSVVWAYMDLVKGTWKGIIKDTISTNIVSKQHF</sequence>
<organism evidence="1 2">
    <name type="scientific">Marasmius crinis-equi</name>
    <dbReference type="NCBI Taxonomy" id="585013"/>
    <lineage>
        <taxon>Eukaryota</taxon>
        <taxon>Fungi</taxon>
        <taxon>Dikarya</taxon>
        <taxon>Basidiomycota</taxon>
        <taxon>Agaricomycotina</taxon>
        <taxon>Agaricomycetes</taxon>
        <taxon>Agaricomycetidae</taxon>
        <taxon>Agaricales</taxon>
        <taxon>Marasmiineae</taxon>
        <taxon>Marasmiaceae</taxon>
        <taxon>Marasmius</taxon>
    </lineage>
</organism>
<dbReference type="EMBL" id="JBAHYK010000765">
    <property type="protein sequence ID" value="KAL0571472.1"/>
    <property type="molecule type" value="Genomic_DNA"/>
</dbReference>
<name>A0ABR3F8N4_9AGAR</name>
<reference evidence="1 2" key="1">
    <citation type="submission" date="2024-02" db="EMBL/GenBank/DDBJ databases">
        <title>A draft genome for the cacao thread blight pathogen Marasmius crinis-equi.</title>
        <authorList>
            <person name="Cohen S.P."/>
            <person name="Baruah I.K."/>
            <person name="Amoako-Attah I."/>
            <person name="Bukari Y."/>
            <person name="Meinhardt L.W."/>
            <person name="Bailey B.A."/>
        </authorList>
    </citation>
    <scope>NUCLEOTIDE SEQUENCE [LARGE SCALE GENOMIC DNA]</scope>
    <source>
        <strain evidence="1 2">GH-76</strain>
    </source>
</reference>
<keyword evidence="2" id="KW-1185">Reference proteome</keyword>
<accession>A0ABR3F8N4</accession>
<evidence type="ECO:0000313" key="2">
    <source>
        <dbReference type="Proteomes" id="UP001465976"/>
    </source>
</evidence>
<protein>
    <submittedName>
        <fullName evidence="1">Uncharacterized protein</fullName>
    </submittedName>
</protein>
<dbReference type="Proteomes" id="UP001465976">
    <property type="component" value="Unassembled WGS sequence"/>
</dbReference>
<feature type="non-terminal residue" evidence="1">
    <location>
        <position position="1"/>
    </location>
</feature>